<evidence type="ECO:0000256" key="2">
    <source>
        <dbReference type="ARBA" id="ARBA00022630"/>
    </source>
</evidence>
<feature type="binding site" evidence="5">
    <location>
        <begin position="94"/>
        <end position="97"/>
    </location>
    <ligand>
        <name>FMN</name>
        <dbReference type="ChEBI" id="CHEBI:58210"/>
    </ligand>
</feature>
<dbReference type="NCBIfam" id="NF004685">
    <property type="entry name" value="PRK06029.1"/>
    <property type="match status" value="1"/>
</dbReference>
<dbReference type="RefSeq" id="WP_285873424.1">
    <property type="nucleotide sequence ID" value="NZ_JARFYM010000067.1"/>
</dbReference>
<protein>
    <recommendedName>
        <fullName evidence="5">Flavin prenyltransferase UbiX</fullName>
        <ecNumber evidence="5">2.5.1.129</ecNumber>
    </recommendedName>
</protein>
<reference evidence="7" key="1">
    <citation type="submission" date="2023-06" db="EMBL/GenBank/DDBJ databases">
        <title>Phylogenetic Diversity of Rhizobium strains.</title>
        <authorList>
            <person name="Moura F.T."/>
            <person name="Helene L.C.F."/>
            <person name="Hungria M."/>
        </authorList>
    </citation>
    <scope>NUCLEOTIDE SEQUENCE</scope>
    <source>
        <strain evidence="7">CCGE526</strain>
    </source>
</reference>
<dbReference type="EMBL" id="JARFYM010000067">
    <property type="protein sequence ID" value="MDL2403875.1"/>
    <property type="molecule type" value="Genomic_DNA"/>
</dbReference>
<name>A0ABT7K5I2_9HYPH</name>
<evidence type="ECO:0000313" key="8">
    <source>
        <dbReference type="Proteomes" id="UP001172645"/>
    </source>
</evidence>
<feature type="binding site" evidence="5">
    <location>
        <begin position="16"/>
        <end position="18"/>
    </location>
    <ligand>
        <name>FMN</name>
        <dbReference type="ChEBI" id="CHEBI:58210"/>
    </ligand>
</feature>
<feature type="binding site" evidence="5">
    <location>
        <position position="129"/>
    </location>
    <ligand>
        <name>FMN</name>
        <dbReference type="ChEBI" id="CHEBI:58210"/>
    </ligand>
</feature>
<comment type="similarity">
    <text evidence="5">Belongs to the UbiX/PAD1 family.</text>
</comment>
<dbReference type="InterPro" id="IPR003382">
    <property type="entry name" value="Flavoprotein"/>
</dbReference>
<keyword evidence="8" id="KW-1185">Reference proteome</keyword>
<proteinExistence type="inferred from homology"/>
<keyword evidence="1 5" id="KW-0637">Prenyltransferase</keyword>
<keyword evidence="4 5" id="KW-0808">Transferase</keyword>
<dbReference type="EC" id="2.5.1.129" evidence="5"/>
<feature type="binding site" evidence="5">
    <location>
        <position position="175"/>
    </location>
    <ligand>
        <name>dimethylallyl phosphate</name>
        <dbReference type="ChEBI" id="CHEBI:88052"/>
    </ligand>
</feature>
<accession>A0ABT7K5I2</accession>
<evidence type="ECO:0000256" key="3">
    <source>
        <dbReference type="ARBA" id="ARBA00022643"/>
    </source>
</evidence>
<dbReference type="PANTHER" id="PTHR43374">
    <property type="entry name" value="FLAVIN PRENYLTRANSFERASE"/>
    <property type="match status" value="1"/>
</dbReference>
<organism evidence="7 8">
    <name type="scientific">Rhizobium mayense</name>
    <dbReference type="NCBI Taxonomy" id="1312184"/>
    <lineage>
        <taxon>Bacteria</taxon>
        <taxon>Pseudomonadati</taxon>
        <taxon>Pseudomonadota</taxon>
        <taxon>Alphaproteobacteria</taxon>
        <taxon>Hyphomicrobiales</taxon>
        <taxon>Rhizobiaceae</taxon>
        <taxon>Rhizobium/Agrobacterium group</taxon>
        <taxon>Rhizobium</taxon>
    </lineage>
</organism>
<dbReference type="InterPro" id="IPR004507">
    <property type="entry name" value="UbiX-like"/>
</dbReference>
<keyword evidence="2 5" id="KW-0285">Flavoprotein</keyword>
<dbReference type="Pfam" id="PF02441">
    <property type="entry name" value="Flavoprotein"/>
    <property type="match status" value="1"/>
</dbReference>
<dbReference type="PANTHER" id="PTHR43374:SF1">
    <property type="entry name" value="FLAVIN PRENYLTRANSFERASE PAD1, MITOCHONDRIAL"/>
    <property type="match status" value="1"/>
</dbReference>
<feature type="binding site" evidence="5">
    <location>
        <position position="159"/>
    </location>
    <ligand>
        <name>dimethylallyl phosphate</name>
        <dbReference type="ChEBI" id="CHEBI:88052"/>
    </ligand>
</feature>
<comment type="catalytic activity">
    <reaction evidence="5">
        <text>dimethylallyl phosphate + FMNH2 = prenylated FMNH2 + phosphate</text>
        <dbReference type="Rhea" id="RHEA:37743"/>
        <dbReference type="ChEBI" id="CHEBI:43474"/>
        <dbReference type="ChEBI" id="CHEBI:57618"/>
        <dbReference type="ChEBI" id="CHEBI:87467"/>
        <dbReference type="ChEBI" id="CHEBI:88052"/>
        <dbReference type="EC" id="2.5.1.129"/>
    </reaction>
</comment>
<evidence type="ECO:0000256" key="5">
    <source>
        <dbReference type="HAMAP-Rule" id="MF_01984"/>
    </source>
</evidence>
<evidence type="ECO:0000313" key="7">
    <source>
        <dbReference type="EMBL" id="MDL2403875.1"/>
    </source>
</evidence>
<dbReference type="Proteomes" id="UP001172645">
    <property type="component" value="Unassembled WGS sequence"/>
</dbReference>
<comment type="function">
    <text evidence="5">Flavin prenyltransferase that catalyzes the synthesis of the prenylated FMN cofactor (prenyl-FMN) for 4-hydroxy-3-polyprenylbenzoic acid decarboxylase UbiD. The prenyltransferase is metal-independent and links a dimethylallyl moiety from dimethylallyl monophosphate (DMAP) to the flavin N5 and C6 atoms of FMN.</text>
</comment>
<dbReference type="Gene3D" id="3.40.50.1950">
    <property type="entry name" value="Flavin prenyltransferase-like"/>
    <property type="match status" value="1"/>
</dbReference>
<dbReference type="NCBIfam" id="TIGR00421">
    <property type="entry name" value="ubiX_pad"/>
    <property type="match status" value="1"/>
</dbReference>
<comment type="caution">
    <text evidence="5">Lacks conserved residue(s) required for the propagation of feature annotation.</text>
</comment>
<dbReference type="InterPro" id="IPR036551">
    <property type="entry name" value="Flavin_trans-like"/>
</dbReference>
<evidence type="ECO:0000259" key="6">
    <source>
        <dbReference type="Pfam" id="PF02441"/>
    </source>
</evidence>
<keyword evidence="3 5" id="KW-0288">FMN</keyword>
<evidence type="ECO:0000256" key="4">
    <source>
        <dbReference type="ARBA" id="ARBA00022679"/>
    </source>
</evidence>
<dbReference type="HAMAP" id="MF_01984">
    <property type="entry name" value="ubiX_pad"/>
    <property type="match status" value="1"/>
</dbReference>
<comment type="caution">
    <text evidence="7">The sequence shown here is derived from an EMBL/GenBank/DDBJ whole genome shotgun (WGS) entry which is preliminary data.</text>
</comment>
<sequence length="210" mass="22263">MTFADRPFRVVVAITGASGAVLGETIVKKLMMVGAEVHLVVSEAGQRTLAHEIGSDAYGRLLLAATKAYDPDDIGSAIASGSFRVDGMIIAPCSMKTLAAIACGVSDNLIIRAADVQLKERRRLILLARETPLHLGHLRNMTSVTEMGAIVMPPVPAFYQRPLSVADVVDHIASRAIDMLGLPMPGLARSWEGERGWLALHPGGDGVGSE</sequence>
<evidence type="ECO:0000256" key="1">
    <source>
        <dbReference type="ARBA" id="ARBA00022602"/>
    </source>
</evidence>
<feature type="binding site" evidence="5">
    <location>
        <position position="42"/>
    </location>
    <ligand>
        <name>FMN</name>
        <dbReference type="ChEBI" id="CHEBI:58210"/>
    </ligand>
</feature>
<feature type="domain" description="Flavoprotein" evidence="6">
    <location>
        <begin position="9"/>
        <end position="179"/>
    </location>
</feature>
<dbReference type="SUPFAM" id="SSF52507">
    <property type="entry name" value="Homo-oligomeric flavin-containing Cys decarboxylases, HFCD"/>
    <property type="match status" value="1"/>
</dbReference>
<gene>
    <name evidence="5" type="primary">ubiX</name>
    <name evidence="7" type="ORF">PY649_34010</name>
</gene>